<reference evidence="1 2" key="1">
    <citation type="journal article" date="2018" name="Sci. Rep.">
        <title>Genomic signatures of local adaptation to the degree of environmental predictability in rotifers.</title>
        <authorList>
            <person name="Franch-Gras L."/>
            <person name="Hahn C."/>
            <person name="Garcia-Roger E.M."/>
            <person name="Carmona M.J."/>
            <person name="Serra M."/>
            <person name="Gomez A."/>
        </authorList>
    </citation>
    <scope>NUCLEOTIDE SEQUENCE [LARGE SCALE GENOMIC DNA]</scope>
    <source>
        <strain evidence="1">HYR1</strain>
    </source>
</reference>
<gene>
    <name evidence="1" type="ORF">BpHYR1_038405</name>
</gene>
<comment type="caution">
    <text evidence="1">The sequence shown here is derived from an EMBL/GenBank/DDBJ whole genome shotgun (WGS) entry which is preliminary data.</text>
</comment>
<evidence type="ECO:0000313" key="2">
    <source>
        <dbReference type="Proteomes" id="UP000276133"/>
    </source>
</evidence>
<dbReference type="EMBL" id="REGN01011971">
    <property type="protein sequence ID" value="RMZ96685.1"/>
    <property type="molecule type" value="Genomic_DNA"/>
</dbReference>
<evidence type="ECO:0000313" key="1">
    <source>
        <dbReference type="EMBL" id="RMZ96685.1"/>
    </source>
</evidence>
<dbReference type="Proteomes" id="UP000276133">
    <property type="component" value="Unassembled WGS sequence"/>
</dbReference>
<accession>A0A3M7PC46</accession>
<keyword evidence="2" id="KW-1185">Reference proteome</keyword>
<organism evidence="1 2">
    <name type="scientific">Brachionus plicatilis</name>
    <name type="common">Marine rotifer</name>
    <name type="synonym">Brachionus muelleri</name>
    <dbReference type="NCBI Taxonomy" id="10195"/>
    <lineage>
        <taxon>Eukaryota</taxon>
        <taxon>Metazoa</taxon>
        <taxon>Spiralia</taxon>
        <taxon>Gnathifera</taxon>
        <taxon>Rotifera</taxon>
        <taxon>Eurotatoria</taxon>
        <taxon>Monogononta</taxon>
        <taxon>Pseudotrocha</taxon>
        <taxon>Ploima</taxon>
        <taxon>Brachionidae</taxon>
        <taxon>Brachionus</taxon>
    </lineage>
</organism>
<name>A0A3M7PC46_BRAPC</name>
<sequence length="131" mass="15591">MLNIIPRLLFSCLTNKYFAADAAIYQLADSLIISMKYLSKINIGRIWYHSRNFYLYKRDKLPRNKPCILKNKCSKFSRDAYVNFQFRFQSQFSNTIQFNDISECLQIFGYSQVLIIRCVWAEKMGIELLFI</sequence>
<protein>
    <submittedName>
        <fullName evidence="1">Uncharacterized protein</fullName>
    </submittedName>
</protein>
<proteinExistence type="predicted"/>
<dbReference type="AlphaFoldDB" id="A0A3M7PC46"/>